<name>A0A371FIT7_MUCPR</name>
<comment type="caution">
    <text evidence="3">The sequence shown here is derived from an EMBL/GenBank/DDBJ whole genome shotgun (WGS) entry which is preliminary data.</text>
</comment>
<dbReference type="OrthoDB" id="1434387at2759"/>
<dbReference type="GO" id="GO:0005524">
    <property type="term" value="F:ATP binding"/>
    <property type="evidence" value="ECO:0007669"/>
    <property type="project" value="UniProtKB-KW"/>
</dbReference>
<proteinExistence type="predicted"/>
<dbReference type="GO" id="GO:0140662">
    <property type="term" value="F:ATP-dependent protein folding chaperone"/>
    <property type="evidence" value="ECO:0007669"/>
    <property type="project" value="InterPro"/>
</dbReference>
<evidence type="ECO:0000313" key="3">
    <source>
        <dbReference type="EMBL" id="RDX78202.1"/>
    </source>
</evidence>
<dbReference type="STRING" id="157652.A0A371FIT7"/>
<gene>
    <name evidence="3" type="primary">HSP70</name>
    <name evidence="3" type="ORF">CR513_41554</name>
</gene>
<evidence type="ECO:0000256" key="1">
    <source>
        <dbReference type="ARBA" id="ARBA00022741"/>
    </source>
</evidence>
<dbReference type="EMBL" id="QJKJ01008935">
    <property type="protein sequence ID" value="RDX78202.1"/>
    <property type="molecule type" value="Genomic_DNA"/>
</dbReference>
<evidence type="ECO:0000313" key="4">
    <source>
        <dbReference type="Proteomes" id="UP000257109"/>
    </source>
</evidence>
<dbReference type="SUPFAM" id="SSF100934">
    <property type="entry name" value="Heat shock protein 70kD (HSP70), C-terminal subdomain"/>
    <property type="match status" value="1"/>
</dbReference>
<evidence type="ECO:0000256" key="2">
    <source>
        <dbReference type="ARBA" id="ARBA00022840"/>
    </source>
</evidence>
<dbReference type="InterPro" id="IPR029048">
    <property type="entry name" value="HSP70_C_sf"/>
</dbReference>
<keyword evidence="1" id="KW-0547">Nucleotide-binding</keyword>
<protein>
    <submittedName>
        <fullName evidence="3">Heat shock cognate 70 kDa protein</fullName>
    </submittedName>
</protein>
<dbReference type="InterPro" id="IPR013126">
    <property type="entry name" value="Hsp_70_fam"/>
</dbReference>
<keyword evidence="4" id="KW-1185">Reference proteome</keyword>
<organism evidence="3 4">
    <name type="scientific">Mucuna pruriens</name>
    <name type="common">Velvet bean</name>
    <name type="synonym">Dolichos pruriens</name>
    <dbReference type="NCBI Taxonomy" id="157652"/>
    <lineage>
        <taxon>Eukaryota</taxon>
        <taxon>Viridiplantae</taxon>
        <taxon>Streptophyta</taxon>
        <taxon>Embryophyta</taxon>
        <taxon>Tracheophyta</taxon>
        <taxon>Spermatophyta</taxon>
        <taxon>Magnoliopsida</taxon>
        <taxon>eudicotyledons</taxon>
        <taxon>Gunneridae</taxon>
        <taxon>Pentapetalae</taxon>
        <taxon>rosids</taxon>
        <taxon>fabids</taxon>
        <taxon>Fabales</taxon>
        <taxon>Fabaceae</taxon>
        <taxon>Papilionoideae</taxon>
        <taxon>50 kb inversion clade</taxon>
        <taxon>NPAAA clade</taxon>
        <taxon>indigoferoid/millettioid clade</taxon>
        <taxon>Phaseoleae</taxon>
        <taxon>Mucuna</taxon>
    </lineage>
</organism>
<reference evidence="3" key="1">
    <citation type="submission" date="2018-05" db="EMBL/GenBank/DDBJ databases">
        <title>Draft genome of Mucuna pruriens seed.</title>
        <authorList>
            <person name="Nnadi N.E."/>
            <person name="Vos R."/>
            <person name="Hasami M.H."/>
            <person name="Devisetty U.K."/>
            <person name="Aguiy J.C."/>
        </authorList>
    </citation>
    <scope>NUCLEOTIDE SEQUENCE [LARGE SCALE GENOMIC DNA]</scope>
    <source>
        <strain evidence="3">JCA_2017</strain>
    </source>
</reference>
<dbReference type="Pfam" id="PF00012">
    <property type="entry name" value="HSP70"/>
    <property type="match status" value="1"/>
</dbReference>
<dbReference type="AlphaFoldDB" id="A0A371FIT7"/>
<dbReference type="Proteomes" id="UP000257109">
    <property type="component" value="Unassembled WGS sequence"/>
</dbReference>
<feature type="non-terminal residue" evidence="3">
    <location>
        <position position="1"/>
    </location>
</feature>
<sequence>MSAEEILRLIQEAEKYQAEDRKFFRMATAKNSLDLCVYKMRNALKKDISSQERENINSVITKTTNLLETDNHQDKAEVFEDHLKDLVTLFQHVIGKIGYLERYGCQGQARIDQARPHSKWDMYSGNGPLCLGSHSLDPTLDGVGLIKVDQKSGQKTL</sequence>
<keyword evidence="2" id="KW-0067">ATP-binding</keyword>
<keyword evidence="3" id="KW-0346">Stress response</keyword>
<accession>A0A371FIT7</accession>
<dbReference type="Gene3D" id="1.20.1270.10">
    <property type="match status" value="1"/>
</dbReference>